<comment type="caution">
    <text evidence="2">The sequence shown here is derived from an EMBL/GenBank/DDBJ whole genome shotgun (WGS) entry which is preliminary data.</text>
</comment>
<dbReference type="AlphaFoldDB" id="R3TR68"/>
<evidence type="ECO:0000313" key="3">
    <source>
        <dbReference type="Proteomes" id="UP000013785"/>
    </source>
</evidence>
<feature type="transmembrane region" description="Helical" evidence="1">
    <location>
        <begin position="32"/>
        <end position="57"/>
    </location>
</feature>
<dbReference type="HOGENOM" id="CLU_2034476_0_0_9"/>
<feature type="transmembrane region" description="Helical" evidence="1">
    <location>
        <begin position="69"/>
        <end position="89"/>
    </location>
</feature>
<dbReference type="OrthoDB" id="2610916at2"/>
<evidence type="ECO:0008006" key="4">
    <source>
        <dbReference type="Google" id="ProtNLM"/>
    </source>
</evidence>
<keyword evidence="3" id="KW-1185">Reference proteome</keyword>
<feature type="transmembrane region" description="Helical" evidence="1">
    <location>
        <begin position="7"/>
        <end position="26"/>
    </location>
</feature>
<keyword evidence="1" id="KW-0812">Transmembrane</keyword>
<feature type="transmembrane region" description="Helical" evidence="1">
    <location>
        <begin position="95"/>
        <end position="117"/>
    </location>
</feature>
<sequence length="121" mass="13236">MKKYQVSLAKAVLGTFGWLTGILVLANGGNEILRLLLLSITCSIIIGFIFSVGYPIIWKEFTTNQAVKIGLSSIMNIGGGCLVIGLLFPAMFTMIFAWIPAMLLLSIVLHTICSFFYQEAN</sequence>
<reference evidence="2 3" key="1">
    <citation type="submission" date="2013-02" db="EMBL/GenBank/DDBJ databases">
        <title>The Genome Sequence of Enterococcus phoeniculicola BAA-412.</title>
        <authorList>
            <consortium name="The Broad Institute Genome Sequencing Platform"/>
            <consortium name="The Broad Institute Genome Sequencing Center for Infectious Disease"/>
            <person name="Earl A.M."/>
            <person name="Gilmore M.S."/>
            <person name="Lebreton F."/>
            <person name="Walker B."/>
            <person name="Young S.K."/>
            <person name="Zeng Q."/>
            <person name="Gargeya S."/>
            <person name="Fitzgerald M."/>
            <person name="Haas B."/>
            <person name="Abouelleil A."/>
            <person name="Alvarado L."/>
            <person name="Arachchi H.M."/>
            <person name="Berlin A.M."/>
            <person name="Chapman S.B."/>
            <person name="Dewar J."/>
            <person name="Goldberg J."/>
            <person name="Griggs A."/>
            <person name="Gujja S."/>
            <person name="Hansen M."/>
            <person name="Howarth C."/>
            <person name="Imamovic A."/>
            <person name="Larimer J."/>
            <person name="McCowan C."/>
            <person name="Murphy C."/>
            <person name="Neiman D."/>
            <person name="Pearson M."/>
            <person name="Priest M."/>
            <person name="Roberts A."/>
            <person name="Saif S."/>
            <person name="Shea T."/>
            <person name="Sisk P."/>
            <person name="Sykes S."/>
            <person name="Wortman J."/>
            <person name="Nusbaum C."/>
            <person name="Birren B."/>
        </authorList>
    </citation>
    <scope>NUCLEOTIDE SEQUENCE [LARGE SCALE GENOMIC DNA]</scope>
    <source>
        <strain evidence="2 3">ATCC BAA-412</strain>
    </source>
</reference>
<keyword evidence="1" id="KW-0472">Membrane</keyword>
<accession>R3TR68</accession>
<dbReference type="RefSeq" id="WP_010768322.1">
    <property type="nucleotide sequence ID" value="NZ_ASWE01000003.1"/>
</dbReference>
<protein>
    <recommendedName>
        <fullName evidence="4">Major facilitator superfamily (MFS) profile domain-containing protein</fullName>
    </recommendedName>
</protein>
<evidence type="ECO:0000313" key="2">
    <source>
        <dbReference type="EMBL" id="EOL44029.1"/>
    </source>
</evidence>
<proteinExistence type="predicted"/>
<dbReference type="eggNOG" id="ENOG5032CF9">
    <property type="taxonomic scope" value="Bacteria"/>
</dbReference>
<evidence type="ECO:0000256" key="1">
    <source>
        <dbReference type="SAM" id="Phobius"/>
    </source>
</evidence>
<organism evidence="2 3">
    <name type="scientific">Enterococcus phoeniculicola ATCC BAA-412</name>
    <dbReference type="NCBI Taxonomy" id="1158610"/>
    <lineage>
        <taxon>Bacteria</taxon>
        <taxon>Bacillati</taxon>
        <taxon>Bacillota</taxon>
        <taxon>Bacilli</taxon>
        <taxon>Lactobacillales</taxon>
        <taxon>Enterococcaceae</taxon>
        <taxon>Enterococcus</taxon>
    </lineage>
</organism>
<dbReference type="PATRIC" id="fig|1158610.3.peg.1648"/>
<dbReference type="Proteomes" id="UP000013785">
    <property type="component" value="Unassembled WGS sequence"/>
</dbReference>
<keyword evidence="1" id="KW-1133">Transmembrane helix</keyword>
<dbReference type="EMBL" id="AJAT01000014">
    <property type="protein sequence ID" value="EOL44029.1"/>
    <property type="molecule type" value="Genomic_DNA"/>
</dbReference>
<name>R3TR68_9ENTE</name>
<gene>
    <name evidence="2" type="ORF">UC3_01659</name>
</gene>